<sequence length="217" mass="24622">MLKLKISLLSAVLLLVFLDTFAQPDAKAKAILADVSKKFRSYNVVKADFTYSYLNRQSNTRDNQKGTLYIQSKTNKFKAILPSQELISDGKVQWTYLKEDKEVQLSEIDNSPDALNPAQIFTIYEKGFKYVYTGDVKAGTKTLHNIELAPLSNRSFSKIKLQIDKQSKQLYSFSVFDKNGNIYAYTIQSFVPNVKVSPSLFTFEAAKYPGVEVVDLR</sequence>
<gene>
    <name evidence="3" type="ORF">FYC62_02565</name>
</gene>
<accession>A0A5C0VEZ6</accession>
<dbReference type="Pfam" id="PF03548">
    <property type="entry name" value="LolA"/>
    <property type="match status" value="1"/>
</dbReference>
<proteinExistence type="predicted"/>
<evidence type="ECO:0000313" key="3">
    <source>
        <dbReference type="EMBL" id="QEK50669.1"/>
    </source>
</evidence>
<dbReference type="KEGG" id="pej:FYC62_02565"/>
<keyword evidence="1 2" id="KW-0732">Signal</keyword>
<name>A0A5C0VEZ6_9SPHI</name>
<dbReference type="RefSeq" id="WP_149073793.1">
    <property type="nucleotide sequence ID" value="NZ_CP043329.1"/>
</dbReference>
<protein>
    <submittedName>
        <fullName evidence="3">Outer membrane lipoprotein carrier protein LolA</fullName>
    </submittedName>
</protein>
<feature type="signal peptide" evidence="2">
    <location>
        <begin position="1"/>
        <end position="22"/>
    </location>
</feature>
<dbReference type="PANTHER" id="PTHR35869">
    <property type="entry name" value="OUTER-MEMBRANE LIPOPROTEIN CARRIER PROTEIN"/>
    <property type="match status" value="1"/>
</dbReference>
<dbReference type="Gene3D" id="2.50.20.10">
    <property type="entry name" value="Lipoprotein localisation LolA/LolB/LppX"/>
    <property type="match status" value="1"/>
</dbReference>
<organism evidence="3 4">
    <name type="scientific">Pedobacter aquae</name>
    <dbReference type="NCBI Taxonomy" id="2605747"/>
    <lineage>
        <taxon>Bacteria</taxon>
        <taxon>Pseudomonadati</taxon>
        <taxon>Bacteroidota</taxon>
        <taxon>Sphingobacteriia</taxon>
        <taxon>Sphingobacteriales</taxon>
        <taxon>Sphingobacteriaceae</taxon>
        <taxon>Pedobacter</taxon>
    </lineage>
</organism>
<evidence type="ECO:0000313" key="4">
    <source>
        <dbReference type="Proteomes" id="UP000323653"/>
    </source>
</evidence>
<dbReference type="AlphaFoldDB" id="A0A5C0VEZ6"/>
<reference evidence="3 4" key="1">
    <citation type="submission" date="2019-08" db="EMBL/GenBank/DDBJ databases">
        <title>Pedobacter sp. nov., isolated from Han river, South Korea.</title>
        <authorList>
            <person name="Lee D.-H."/>
            <person name="Kim Y.-S."/>
            <person name="Hwang E.-M."/>
            <person name="Le Tran T.C."/>
            <person name="Cha C.-J."/>
        </authorList>
    </citation>
    <scope>NUCLEOTIDE SEQUENCE [LARGE SCALE GENOMIC DNA]</scope>
    <source>
        <strain evidence="3 4">CJ43</strain>
    </source>
</reference>
<dbReference type="EMBL" id="CP043329">
    <property type="protein sequence ID" value="QEK50669.1"/>
    <property type="molecule type" value="Genomic_DNA"/>
</dbReference>
<evidence type="ECO:0000256" key="2">
    <source>
        <dbReference type="SAM" id="SignalP"/>
    </source>
</evidence>
<keyword evidence="3" id="KW-0449">Lipoprotein</keyword>
<dbReference type="CDD" id="cd16325">
    <property type="entry name" value="LolA"/>
    <property type="match status" value="1"/>
</dbReference>
<evidence type="ECO:0000256" key="1">
    <source>
        <dbReference type="ARBA" id="ARBA00022729"/>
    </source>
</evidence>
<dbReference type="PANTHER" id="PTHR35869:SF1">
    <property type="entry name" value="OUTER-MEMBRANE LIPOPROTEIN CARRIER PROTEIN"/>
    <property type="match status" value="1"/>
</dbReference>
<dbReference type="InterPro" id="IPR004564">
    <property type="entry name" value="OM_lipoprot_carrier_LolA-like"/>
</dbReference>
<dbReference type="SUPFAM" id="SSF89392">
    <property type="entry name" value="Prokaryotic lipoproteins and lipoprotein localization factors"/>
    <property type="match status" value="1"/>
</dbReference>
<dbReference type="Proteomes" id="UP000323653">
    <property type="component" value="Chromosome"/>
</dbReference>
<feature type="chain" id="PRO_5022882958" evidence="2">
    <location>
        <begin position="23"/>
        <end position="217"/>
    </location>
</feature>
<keyword evidence="4" id="KW-1185">Reference proteome</keyword>
<dbReference type="InterPro" id="IPR029046">
    <property type="entry name" value="LolA/LolB/LppX"/>
</dbReference>